<accession>A0A6J7WZV0</accession>
<evidence type="ECO:0000256" key="1">
    <source>
        <dbReference type="SAM" id="MobiDB-lite"/>
    </source>
</evidence>
<name>A0A6J7WZV0_9CAUD</name>
<feature type="compositionally biased region" description="Basic residues" evidence="1">
    <location>
        <begin position="27"/>
        <end position="36"/>
    </location>
</feature>
<gene>
    <name evidence="2" type="ORF">UFOVP367_12</name>
</gene>
<organism evidence="2">
    <name type="scientific">uncultured Caudovirales phage</name>
    <dbReference type="NCBI Taxonomy" id="2100421"/>
    <lineage>
        <taxon>Viruses</taxon>
        <taxon>Duplodnaviria</taxon>
        <taxon>Heunggongvirae</taxon>
        <taxon>Uroviricota</taxon>
        <taxon>Caudoviricetes</taxon>
        <taxon>Peduoviridae</taxon>
        <taxon>Maltschvirus</taxon>
        <taxon>Maltschvirus maltsch</taxon>
    </lineage>
</organism>
<sequence length="36" mass="4051">MTLKELLDKLTQSALKRKPKPVETNGMKKKGVPIND</sequence>
<protein>
    <submittedName>
        <fullName evidence="2">Uncharacterized protein</fullName>
    </submittedName>
</protein>
<evidence type="ECO:0000313" key="2">
    <source>
        <dbReference type="EMBL" id="CAB5222398.1"/>
    </source>
</evidence>
<reference evidence="2" key="1">
    <citation type="submission" date="2020-05" db="EMBL/GenBank/DDBJ databases">
        <authorList>
            <person name="Chiriac C."/>
            <person name="Salcher M."/>
            <person name="Ghai R."/>
            <person name="Kavagutti S V."/>
        </authorList>
    </citation>
    <scope>NUCLEOTIDE SEQUENCE</scope>
</reference>
<feature type="region of interest" description="Disordered" evidence="1">
    <location>
        <begin position="1"/>
        <end position="36"/>
    </location>
</feature>
<proteinExistence type="predicted"/>
<dbReference type="EMBL" id="LR798310">
    <property type="protein sequence ID" value="CAB5222398.1"/>
    <property type="molecule type" value="Genomic_DNA"/>
</dbReference>